<name>A0AAV4DTM2_9GAST</name>
<dbReference type="EMBL" id="BLXT01008339">
    <property type="protein sequence ID" value="GFO47500.1"/>
    <property type="molecule type" value="Genomic_DNA"/>
</dbReference>
<feature type="compositionally biased region" description="Basic and acidic residues" evidence="1">
    <location>
        <begin position="57"/>
        <end position="91"/>
    </location>
</feature>
<protein>
    <submittedName>
        <fullName evidence="2">Uncharacterized protein</fullName>
    </submittedName>
</protein>
<reference evidence="2 3" key="1">
    <citation type="journal article" date="2021" name="Elife">
        <title>Chloroplast acquisition without the gene transfer in kleptoplastic sea slugs, Plakobranchus ocellatus.</title>
        <authorList>
            <person name="Maeda T."/>
            <person name="Takahashi S."/>
            <person name="Yoshida T."/>
            <person name="Shimamura S."/>
            <person name="Takaki Y."/>
            <person name="Nagai Y."/>
            <person name="Toyoda A."/>
            <person name="Suzuki Y."/>
            <person name="Arimoto A."/>
            <person name="Ishii H."/>
            <person name="Satoh N."/>
            <person name="Nishiyama T."/>
            <person name="Hasebe M."/>
            <person name="Maruyama T."/>
            <person name="Minagawa J."/>
            <person name="Obokata J."/>
            <person name="Shigenobu S."/>
        </authorList>
    </citation>
    <scope>NUCLEOTIDE SEQUENCE [LARGE SCALE GENOMIC DNA]</scope>
</reference>
<evidence type="ECO:0000313" key="2">
    <source>
        <dbReference type="EMBL" id="GFO47500.1"/>
    </source>
</evidence>
<evidence type="ECO:0000313" key="3">
    <source>
        <dbReference type="Proteomes" id="UP000735302"/>
    </source>
</evidence>
<proteinExistence type="predicted"/>
<feature type="compositionally biased region" description="Polar residues" evidence="1">
    <location>
        <begin position="111"/>
        <end position="121"/>
    </location>
</feature>
<sequence>MRIPSHLPSRVPFLPLQVEYCVTTLAECSDDWKALAVLRSGSLSEDYPETSATVGTDHSKPQQIVKDHTDHKGPPTDRSRPQQILKDHADHNGPPTDHSRLQQIVVDNDRPQQTIRVNNRP</sequence>
<organism evidence="2 3">
    <name type="scientific">Plakobranchus ocellatus</name>
    <dbReference type="NCBI Taxonomy" id="259542"/>
    <lineage>
        <taxon>Eukaryota</taxon>
        <taxon>Metazoa</taxon>
        <taxon>Spiralia</taxon>
        <taxon>Lophotrochozoa</taxon>
        <taxon>Mollusca</taxon>
        <taxon>Gastropoda</taxon>
        <taxon>Heterobranchia</taxon>
        <taxon>Euthyneura</taxon>
        <taxon>Panpulmonata</taxon>
        <taxon>Sacoglossa</taxon>
        <taxon>Placobranchoidea</taxon>
        <taxon>Plakobranchidae</taxon>
        <taxon>Plakobranchus</taxon>
    </lineage>
</organism>
<evidence type="ECO:0000256" key="1">
    <source>
        <dbReference type="SAM" id="MobiDB-lite"/>
    </source>
</evidence>
<comment type="caution">
    <text evidence="2">The sequence shown here is derived from an EMBL/GenBank/DDBJ whole genome shotgun (WGS) entry which is preliminary data.</text>
</comment>
<feature type="region of interest" description="Disordered" evidence="1">
    <location>
        <begin position="42"/>
        <end position="121"/>
    </location>
</feature>
<dbReference type="AlphaFoldDB" id="A0AAV4DTM2"/>
<dbReference type="Proteomes" id="UP000735302">
    <property type="component" value="Unassembled WGS sequence"/>
</dbReference>
<keyword evidence="3" id="KW-1185">Reference proteome</keyword>
<accession>A0AAV4DTM2</accession>
<gene>
    <name evidence="2" type="ORF">PoB_007400500</name>
</gene>